<dbReference type="Proteomes" id="UP000830671">
    <property type="component" value="Chromosome 3"/>
</dbReference>
<sequence>MDAGWVFEVLAAIGAAEARQKAIASGQDGARKKPGESFSLLLSRQQPADNATQPSENSSLASPWLELADCRGLYQMSLKSQPKAMPLIVQVHDMVEALKQCLFEFIVMSTSQGAYVFCLILVEFSSRTQSLKGLTQQIIMRTSVEHYCTGIWGNPQSKTTSLIQYPNIELSKWLTGCNDFKSRAALDI</sequence>
<keyword evidence="2" id="KW-1185">Reference proteome</keyword>
<evidence type="ECO:0000313" key="1">
    <source>
        <dbReference type="EMBL" id="UQC80128.1"/>
    </source>
</evidence>
<dbReference type="EMBL" id="CP019475">
    <property type="protein sequence ID" value="UQC80128.1"/>
    <property type="molecule type" value="Genomic_DNA"/>
</dbReference>
<dbReference type="KEGG" id="clup:CLUP02_05610"/>
<name>A0A9Q8SMU0_9PEZI</name>
<evidence type="ECO:0000313" key="2">
    <source>
        <dbReference type="Proteomes" id="UP000830671"/>
    </source>
</evidence>
<dbReference type="RefSeq" id="XP_049141759.1">
    <property type="nucleotide sequence ID" value="XM_049284616.1"/>
</dbReference>
<organism evidence="1 2">
    <name type="scientific">Colletotrichum lupini</name>
    <dbReference type="NCBI Taxonomy" id="145971"/>
    <lineage>
        <taxon>Eukaryota</taxon>
        <taxon>Fungi</taxon>
        <taxon>Dikarya</taxon>
        <taxon>Ascomycota</taxon>
        <taxon>Pezizomycotina</taxon>
        <taxon>Sordariomycetes</taxon>
        <taxon>Hypocreomycetidae</taxon>
        <taxon>Glomerellales</taxon>
        <taxon>Glomerellaceae</taxon>
        <taxon>Colletotrichum</taxon>
        <taxon>Colletotrichum acutatum species complex</taxon>
    </lineage>
</organism>
<dbReference type="GeneID" id="73339626"/>
<protein>
    <submittedName>
        <fullName evidence="1">Uncharacterized protein</fullName>
    </submittedName>
</protein>
<reference evidence="1" key="1">
    <citation type="journal article" date="2021" name="Mol. Plant Microbe Interact.">
        <title>Complete Genome Sequence of the Plant-Pathogenic Fungus Colletotrichum lupini.</title>
        <authorList>
            <person name="Baroncelli R."/>
            <person name="Pensec F."/>
            <person name="Da Lio D."/>
            <person name="Boufleur T."/>
            <person name="Vicente I."/>
            <person name="Sarrocco S."/>
            <person name="Picot A."/>
            <person name="Baraldi E."/>
            <person name="Sukno S."/>
            <person name="Thon M."/>
            <person name="Le Floch G."/>
        </authorList>
    </citation>
    <scope>NUCLEOTIDE SEQUENCE</scope>
    <source>
        <strain evidence="1">IMI 504893</strain>
    </source>
</reference>
<gene>
    <name evidence="1" type="ORF">CLUP02_05610</name>
</gene>
<dbReference type="AlphaFoldDB" id="A0A9Q8SMU0"/>
<proteinExistence type="predicted"/>
<accession>A0A9Q8SMU0</accession>